<sequence length="530" mass="58208">MKKYKYLFPFLIALLSITATAQLKLPAIIGDNMVLQQGQKDPVWGWADPGEKISVAFRDQRYEATAGADGKWMIHLRASAAGGPFSMVITANSQTIRLSNIWIGEVWLASGQSNMEFGIQTDSCGKAAIETATDSLIHFFVVPMTFSLHPEKDITAPANSQNGKWVVCSPELLATPGFAWHGFSAVGYYFARELRKSTNAPVGMIGSYKGGTPAQAWMSTAGLSAQPAFSRYLDMHQQYLDHYEDAKRDYPAKKGAFQEALKKWDKASGEPRPKEPLAPEGGFNAPTNLYNAMIAPLVPYGIRGVIWYQGESNGDRLEEAVTYRQLFPALIANWRHHWQQGNFPFLFVQLANFRTPAQLPSEGIWPWVREAQLKTLDIPRTGMAVITDVGNAKDIHPTDKLDVGLRLSLVARATVYGEKIVYTGPLYRSMKVSGSQVILRFTGVGTGLAAGKNADTAALRGFGVAGSDGRFEWANARISGNEVIVESSKVPHPVAVRYNWADNPPGNLYNKEGLPASSFRTDNYPASVQP</sequence>
<dbReference type="InterPro" id="IPR039329">
    <property type="entry name" value="SIAE"/>
</dbReference>
<feature type="domain" description="Sialate O-acetylesterase" evidence="3">
    <location>
        <begin position="286"/>
        <end position="398"/>
    </location>
</feature>
<dbReference type="Gene3D" id="3.40.50.1110">
    <property type="entry name" value="SGNH hydrolase"/>
    <property type="match status" value="1"/>
</dbReference>
<gene>
    <name evidence="4" type="ORF">SAMN04488122_4431</name>
</gene>
<evidence type="ECO:0000313" key="5">
    <source>
        <dbReference type="Proteomes" id="UP000199310"/>
    </source>
</evidence>
<evidence type="ECO:0000256" key="1">
    <source>
        <dbReference type="ARBA" id="ARBA00022801"/>
    </source>
</evidence>
<dbReference type="GO" id="GO:0001681">
    <property type="term" value="F:sialate O-acetylesterase activity"/>
    <property type="evidence" value="ECO:0007669"/>
    <property type="project" value="InterPro"/>
</dbReference>
<dbReference type="Proteomes" id="UP000199310">
    <property type="component" value="Unassembled WGS sequence"/>
</dbReference>
<evidence type="ECO:0000256" key="2">
    <source>
        <dbReference type="SAM" id="SignalP"/>
    </source>
</evidence>
<organism evidence="4 5">
    <name type="scientific">Chitinophaga arvensicola</name>
    <dbReference type="NCBI Taxonomy" id="29529"/>
    <lineage>
        <taxon>Bacteria</taxon>
        <taxon>Pseudomonadati</taxon>
        <taxon>Bacteroidota</taxon>
        <taxon>Chitinophagia</taxon>
        <taxon>Chitinophagales</taxon>
        <taxon>Chitinophagaceae</taxon>
        <taxon>Chitinophaga</taxon>
    </lineage>
</organism>
<evidence type="ECO:0000259" key="3">
    <source>
        <dbReference type="Pfam" id="PF03629"/>
    </source>
</evidence>
<dbReference type="STRING" id="29529.SAMN04488122_4431"/>
<reference evidence="5" key="1">
    <citation type="submission" date="2016-10" db="EMBL/GenBank/DDBJ databases">
        <authorList>
            <person name="Varghese N."/>
            <person name="Submissions S."/>
        </authorList>
    </citation>
    <scope>NUCLEOTIDE SEQUENCE [LARGE SCALE GENOMIC DNA]</scope>
    <source>
        <strain evidence="5">DSM 3695</strain>
    </source>
</reference>
<dbReference type="PANTHER" id="PTHR22901">
    <property type="entry name" value="SIALATE O-ACETYLESTERASE"/>
    <property type="match status" value="1"/>
</dbReference>
<evidence type="ECO:0000313" key="4">
    <source>
        <dbReference type="EMBL" id="SEW51667.1"/>
    </source>
</evidence>
<dbReference type="InterPro" id="IPR005181">
    <property type="entry name" value="SASA"/>
</dbReference>
<name>A0A1I0S7E3_9BACT</name>
<dbReference type="RefSeq" id="WP_089898112.1">
    <property type="nucleotide sequence ID" value="NZ_FOJG01000002.1"/>
</dbReference>
<dbReference type="Pfam" id="PF03629">
    <property type="entry name" value="SASA"/>
    <property type="match status" value="1"/>
</dbReference>
<feature type="chain" id="PRO_5011588820" evidence="2">
    <location>
        <begin position="22"/>
        <end position="530"/>
    </location>
</feature>
<dbReference type="InterPro" id="IPR036514">
    <property type="entry name" value="SGNH_hydro_sf"/>
</dbReference>
<protein>
    <submittedName>
        <fullName evidence="4">Sialate O-acetylesterase</fullName>
    </submittedName>
</protein>
<dbReference type="AlphaFoldDB" id="A0A1I0S7E3"/>
<keyword evidence="5" id="KW-1185">Reference proteome</keyword>
<dbReference type="PANTHER" id="PTHR22901:SF0">
    <property type="entry name" value="SIALATE O-ACETYLESTERASE"/>
    <property type="match status" value="1"/>
</dbReference>
<feature type="signal peptide" evidence="2">
    <location>
        <begin position="1"/>
        <end position="21"/>
    </location>
</feature>
<keyword evidence="2" id="KW-0732">Signal</keyword>
<dbReference type="GO" id="GO:0005975">
    <property type="term" value="P:carbohydrate metabolic process"/>
    <property type="evidence" value="ECO:0007669"/>
    <property type="project" value="TreeGrafter"/>
</dbReference>
<accession>A0A1I0S7E3</accession>
<dbReference type="SUPFAM" id="SSF52266">
    <property type="entry name" value="SGNH hydrolase"/>
    <property type="match status" value="1"/>
</dbReference>
<proteinExistence type="predicted"/>
<dbReference type="EMBL" id="FOJG01000002">
    <property type="protein sequence ID" value="SEW51667.1"/>
    <property type="molecule type" value="Genomic_DNA"/>
</dbReference>
<dbReference type="OrthoDB" id="9816001at2"/>
<keyword evidence="1" id="KW-0378">Hydrolase</keyword>